<dbReference type="GO" id="GO:0005524">
    <property type="term" value="F:ATP binding"/>
    <property type="evidence" value="ECO:0007669"/>
    <property type="project" value="UniProtKB-UniRule"/>
</dbReference>
<dbReference type="InterPro" id="IPR014016">
    <property type="entry name" value="UvrD-like_ATP-bd"/>
</dbReference>
<dbReference type="Pfam" id="PF13361">
    <property type="entry name" value="UvrD_C"/>
    <property type="match status" value="1"/>
</dbReference>
<comment type="catalytic activity">
    <reaction evidence="14">
        <text>ATP + H2O = ADP + phosphate + H(+)</text>
        <dbReference type="Rhea" id="RHEA:13065"/>
        <dbReference type="ChEBI" id="CHEBI:15377"/>
        <dbReference type="ChEBI" id="CHEBI:15378"/>
        <dbReference type="ChEBI" id="CHEBI:30616"/>
        <dbReference type="ChEBI" id="CHEBI:43474"/>
        <dbReference type="ChEBI" id="CHEBI:456216"/>
        <dbReference type="EC" id="5.6.2.4"/>
    </reaction>
</comment>
<evidence type="ECO:0000256" key="5">
    <source>
        <dbReference type="ARBA" id="ARBA00022801"/>
    </source>
</evidence>
<dbReference type="InterPro" id="IPR038726">
    <property type="entry name" value="PDDEXK_AddAB-type"/>
</dbReference>
<dbReference type="OrthoDB" id="4571at2157"/>
<keyword evidence="10" id="KW-0234">DNA repair</keyword>
<dbReference type="InterPro" id="IPR014017">
    <property type="entry name" value="DNA_helicase_UvrD-like_C"/>
</dbReference>
<dbReference type="STRING" id="1407055.NITUZ_140089"/>
<proteinExistence type="inferred from homology"/>
<dbReference type="Gene3D" id="3.90.320.10">
    <property type="match status" value="1"/>
</dbReference>
<keyword evidence="8 15" id="KW-0067">ATP-binding</keyword>
<evidence type="ECO:0000256" key="13">
    <source>
        <dbReference type="ARBA" id="ARBA00034808"/>
    </source>
</evidence>
<dbReference type="EC" id="5.6.2.4" evidence="13"/>
<comment type="caution">
    <text evidence="17">The sequence shown here is derived from an EMBL/GenBank/DDBJ whole genome shotgun (WGS) entry which is preliminary data.</text>
</comment>
<evidence type="ECO:0000313" key="18">
    <source>
        <dbReference type="Proteomes" id="UP000018159"/>
    </source>
</evidence>
<dbReference type="PANTHER" id="PTHR11070">
    <property type="entry name" value="UVRD / RECB / PCRA DNA HELICASE FAMILY MEMBER"/>
    <property type="match status" value="1"/>
</dbReference>
<dbReference type="InterPro" id="IPR000212">
    <property type="entry name" value="DNA_helicase_UvrD/REP"/>
</dbReference>
<evidence type="ECO:0000256" key="4">
    <source>
        <dbReference type="ARBA" id="ARBA00022763"/>
    </source>
</evidence>
<dbReference type="PANTHER" id="PTHR11070:SF2">
    <property type="entry name" value="ATP-DEPENDENT DNA HELICASE SRS2"/>
    <property type="match status" value="1"/>
</dbReference>
<reference evidence="17 18" key="1">
    <citation type="journal article" date="2013" name="PLoS ONE">
        <title>Enrichment and Genome Sequence of the Group I.1a Ammonia-Oxidizing Archaeon ?Ca. Nitrosotenuis uzonensis? Representing a Clade Globally.</title>
        <authorList>
            <person name="Lebedeva E.V."/>
            <person name="Hatzenpichler R."/>
            <person name="Pelletier E."/>
            <person name="Schuster N."/>
            <person name="Hauzmayer S."/>
            <person name="Bulaev A."/>
            <person name="Grigor'eva N.V."/>
            <person name="Galushko A."/>
            <person name="Schmid M."/>
            <person name="Palatinszky M."/>
            <person name="Le Paslier D."/>
            <person name="Daims H."/>
            <person name="Wagner M."/>
        </authorList>
    </citation>
    <scope>NUCLEOTIDE SEQUENCE [LARGE SCALE GENOMIC DNA]</scope>
    <source>
        <strain evidence="17 18">N4</strain>
    </source>
</reference>
<dbReference type="InterPro" id="IPR027417">
    <property type="entry name" value="P-loop_NTPase"/>
</dbReference>
<evidence type="ECO:0000256" key="6">
    <source>
        <dbReference type="ARBA" id="ARBA00022806"/>
    </source>
</evidence>
<keyword evidence="3 15" id="KW-0547">Nucleotide-binding</keyword>
<keyword evidence="2" id="KW-0540">Nuclease</keyword>
<dbReference type="Pfam" id="PF00580">
    <property type="entry name" value="UvrD-helicase"/>
    <property type="match status" value="1"/>
</dbReference>
<dbReference type="RefSeq" id="WP_081844818.1">
    <property type="nucleotide sequence ID" value="NZ_CBTY010000006.1"/>
</dbReference>
<evidence type="ECO:0000256" key="12">
    <source>
        <dbReference type="ARBA" id="ARBA00034617"/>
    </source>
</evidence>
<keyword evidence="7" id="KW-0269">Exonuclease</keyword>
<evidence type="ECO:0000256" key="8">
    <source>
        <dbReference type="ARBA" id="ARBA00022840"/>
    </source>
</evidence>
<dbReference type="Gene3D" id="3.40.50.300">
    <property type="entry name" value="P-loop containing nucleotide triphosphate hydrolases"/>
    <property type="match status" value="2"/>
</dbReference>
<dbReference type="GO" id="GO:0005829">
    <property type="term" value="C:cytosol"/>
    <property type="evidence" value="ECO:0007669"/>
    <property type="project" value="TreeGrafter"/>
</dbReference>
<dbReference type="PROSITE" id="PS51198">
    <property type="entry name" value="UVRD_HELICASE_ATP_BIND"/>
    <property type="match status" value="1"/>
</dbReference>
<dbReference type="GO" id="GO:0003677">
    <property type="term" value="F:DNA binding"/>
    <property type="evidence" value="ECO:0007669"/>
    <property type="project" value="UniProtKB-KW"/>
</dbReference>
<evidence type="ECO:0000256" key="2">
    <source>
        <dbReference type="ARBA" id="ARBA00022722"/>
    </source>
</evidence>
<dbReference type="GO" id="GO:0004527">
    <property type="term" value="F:exonuclease activity"/>
    <property type="evidence" value="ECO:0007669"/>
    <property type="project" value="UniProtKB-KW"/>
</dbReference>
<keyword evidence="4" id="KW-0227">DNA damage</keyword>
<feature type="binding site" evidence="15">
    <location>
        <begin position="25"/>
        <end position="32"/>
    </location>
    <ligand>
        <name>ATP</name>
        <dbReference type="ChEBI" id="CHEBI:30616"/>
    </ligand>
</feature>
<dbReference type="GO" id="GO:0043138">
    <property type="term" value="F:3'-5' DNA helicase activity"/>
    <property type="evidence" value="ECO:0007669"/>
    <property type="project" value="UniProtKB-EC"/>
</dbReference>
<keyword evidence="6 15" id="KW-0347">Helicase</keyword>
<evidence type="ECO:0000259" key="16">
    <source>
        <dbReference type="PROSITE" id="PS51198"/>
    </source>
</evidence>
<dbReference type="Pfam" id="PF12705">
    <property type="entry name" value="PDDEXK_1"/>
    <property type="match status" value="1"/>
</dbReference>
<dbReference type="Gene3D" id="1.10.10.160">
    <property type="match status" value="1"/>
</dbReference>
<accession>V6AQZ8</accession>
<evidence type="ECO:0000256" key="10">
    <source>
        <dbReference type="ARBA" id="ARBA00023204"/>
    </source>
</evidence>
<dbReference type="SUPFAM" id="SSF52980">
    <property type="entry name" value="Restriction endonuclease-like"/>
    <property type="match status" value="1"/>
</dbReference>
<dbReference type="InterPro" id="IPR011604">
    <property type="entry name" value="PDDEXK-like_dom_sf"/>
</dbReference>
<dbReference type="InterPro" id="IPR011335">
    <property type="entry name" value="Restrct_endonuc-II-like"/>
</dbReference>
<evidence type="ECO:0000256" key="3">
    <source>
        <dbReference type="ARBA" id="ARBA00022741"/>
    </source>
</evidence>
<keyword evidence="11" id="KW-0413">Isomerase</keyword>
<organism evidence="17 18">
    <name type="scientific">Candidatus Nitrosotenuis uzonensis</name>
    <dbReference type="NCBI Taxonomy" id="1407055"/>
    <lineage>
        <taxon>Archaea</taxon>
        <taxon>Nitrososphaerota</taxon>
        <taxon>Candidatus Nitrosotenuis</taxon>
    </lineage>
</organism>
<keyword evidence="18" id="KW-1185">Reference proteome</keyword>
<sequence length="892" mass="102015">MPTSLQPSKEQAEILNSDKNTIVISNPGTGKTTTLSMKVMSLLESGVKPEEILCITFTEKAKKEMFDAIFKMAKGKLSDSDLMKLNIHTFHSFAYNYLVDSSVVTGDIVGNNLMRYMILGSFEKNNAFHYSKDYIISDIVPKTENAMRYIKSFGITPDKIDVEKANALLDKLYDQAKTSYSLDEIKAFLRYFVDAYIHYEDSKGNAIDYSDMLLRFIEKFRGSKFKHVLVDEMQDMNELEARIAQMVGENLFLVGDSKQAIFGFQGGSIKNFLKFTGICESKLLSLNRRSCQEILDYSKEHFLNRTKNRDMFERELACFKSMDRGQIPKIISTSAYLSKILEVVETNQEKTIGIITRTNKQIIEISQYLDANNIRYSSTSSQATTEQAKREILNFVRGLISDRIEAKISAAFTIFSPYTLKEAFDMSRAHKNKESDKLEKIKAWGMAMKREEFDSLFDRVVFPLCVSKGSEWFATAISVKRQIDEYLAMGIPTEEGLFDYISIAEESYVERNNSSKITLTTVHKAKGKAFDVVVYIPTTSKRTTFVDMIVEAILQSSDIDVKTELEEESLRVDFVAFTRAKEKLVVITDDKNTRNYYVENLSEIQVDDRQDEMVATRLNNRLSEAFSLFIAGRTKESEALLRSENGWLEETIIDYFKNVEHFSYSSVKTDPYEFLIENIIKIPRYHAATDFGSAVHHALAEVSKGSARPEQFADDVRRAVENGMKAIEQIKRDFLGLKIIGVEKPRKLPLGSMITCDDQGLMFIGFIDAIFQHDKGYLIIDYKTDKNSNRVSDHKRQLAVYRKMHSILEGVPEEQISTCIVFVALRGGINTGRFDWSVEYEKRNAFPTFVSHLQTVLAWKRDPKKFIQDLLDTQKDELLYDAIKEKLSGVKS</sequence>
<evidence type="ECO:0000256" key="11">
    <source>
        <dbReference type="ARBA" id="ARBA00023235"/>
    </source>
</evidence>
<dbReference type="CDD" id="cd17932">
    <property type="entry name" value="DEXQc_UvrD"/>
    <property type="match status" value="1"/>
</dbReference>
<name>V6AQZ8_9ARCH</name>
<dbReference type="EMBL" id="CBTY010000006">
    <property type="protein sequence ID" value="CDI05014.1"/>
    <property type="molecule type" value="Genomic_DNA"/>
</dbReference>
<comment type="similarity">
    <text evidence="1">Belongs to the helicase family. UvrD subfamily.</text>
</comment>
<protein>
    <recommendedName>
        <fullName evidence="13">DNA 3'-5' helicase</fullName>
        <ecNumber evidence="13">5.6.2.4</ecNumber>
    </recommendedName>
</protein>
<dbReference type="GO" id="GO:0016887">
    <property type="term" value="F:ATP hydrolysis activity"/>
    <property type="evidence" value="ECO:0007669"/>
    <property type="project" value="RHEA"/>
</dbReference>
<evidence type="ECO:0000256" key="1">
    <source>
        <dbReference type="ARBA" id="ARBA00009922"/>
    </source>
</evidence>
<evidence type="ECO:0000256" key="9">
    <source>
        <dbReference type="ARBA" id="ARBA00023125"/>
    </source>
</evidence>
<evidence type="ECO:0000256" key="15">
    <source>
        <dbReference type="PROSITE-ProRule" id="PRU00560"/>
    </source>
</evidence>
<keyword evidence="5 15" id="KW-0378">Hydrolase</keyword>
<comment type="catalytic activity">
    <reaction evidence="12">
        <text>Couples ATP hydrolysis with the unwinding of duplex DNA by translocating in the 3'-5' direction.</text>
        <dbReference type="EC" id="5.6.2.4"/>
    </reaction>
</comment>
<feature type="domain" description="UvrD-like helicase ATP-binding" evidence="16">
    <location>
        <begin position="4"/>
        <end position="291"/>
    </location>
</feature>
<dbReference type="SUPFAM" id="SSF52540">
    <property type="entry name" value="P-loop containing nucleoside triphosphate hydrolases"/>
    <property type="match status" value="1"/>
</dbReference>
<dbReference type="Proteomes" id="UP000018159">
    <property type="component" value="Unassembled WGS sequence"/>
</dbReference>
<dbReference type="AlphaFoldDB" id="V6AQZ8"/>
<keyword evidence="9" id="KW-0238">DNA-binding</keyword>
<evidence type="ECO:0000313" key="17">
    <source>
        <dbReference type="EMBL" id="CDI05014.1"/>
    </source>
</evidence>
<dbReference type="InterPro" id="IPR013986">
    <property type="entry name" value="DExx_box_DNA_helicase_dom_sf"/>
</dbReference>
<evidence type="ECO:0000256" key="7">
    <source>
        <dbReference type="ARBA" id="ARBA00022839"/>
    </source>
</evidence>
<evidence type="ECO:0000256" key="14">
    <source>
        <dbReference type="ARBA" id="ARBA00048988"/>
    </source>
</evidence>
<gene>
    <name evidence="17" type="ORF">NITUZ_140089</name>
</gene>
<dbReference type="GO" id="GO:0000725">
    <property type="term" value="P:recombinational repair"/>
    <property type="evidence" value="ECO:0007669"/>
    <property type="project" value="TreeGrafter"/>
</dbReference>